<proteinExistence type="predicted"/>
<dbReference type="PANTHER" id="PTHR19288:SF95">
    <property type="entry name" value="D-GLYCEROL 3-PHOSPHATE PHOSPHATASE"/>
    <property type="match status" value="1"/>
</dbReference>
<dbReference type="EMBL" id="MQVR01000007">
    <property type="protein sequence ID" value="OKL54820.1"/>
    <property type="molecule type" value="Genomic_DNA"/>
</dbReference>
<dbReference type="OrthoDB" id="3400930at2"/>
<evidence type="ECO:0000313" key="1">
    <source>
        <dbReference type="EMBL" id="OKL54820.1"/>
    </source>
</evidence>
<dbReference type="Gene3D" id="3.40.50.1000">
    <property type="entry name" value="HAD superfamily/HAD-like"/>
    <property type="match status" value="2"/>
</dbReference>
<dbReference type="GO" id="GO:0016791">
    <property type="term" value="F:phosphatase activity"/>
    <property type="evidence" value="ECO:0007669"/>
    <property type="project" value="TreeGrafter"/>
</dbReference>
<dbReference type="RefSeq" id="WP_073715772.1">
    <property type="nucleotide sequence ID" value="NZ_MQVR01000007.1"/>
</dbReference>
<accession>A0A1Q5Q5C0</accession>
<dbReference type="PANTHER" id="PTHR19288">
    <property type="entry name" value="4-NITROPHENYLPHOSPHATASE-RELATED"/>
    <property type="match status" value="1"/>
</dbReference>
<organism evidence="1 2">
    <name type="scientific">Bowdeniella nasicola</name>
    <dbReference type="NCBI Taxonomy" id="208480"/>
    <lineage>
        <taxon>Bacteria</taxon>
        <taxon>Bacillati</taxon>
        <taxon>Actinomycetota</taxon>
        <taxon>Actinomycetes</taxon>
        <taxon>Actinomycetales</taxon>
        <taxon>Actinomycetaceae</taxon>
        <taxon>Bowdeniella</taxon>
    </lineage>
</organism>
<reference evidence="2" key="1">
    <citation type="submission" date="2016-12" db="EMBL/GenBank/DDBJ databases">
        <authorList>
            <person name="Meng X."/>
        </authorList>
    </citation>
    <scope>NUCLEOTIDE SEQUENCE [LARGE SCALE GENOMIC DNA]</scope>
    <source>
        <strain evidence="2">DSM 19116</strain>
    </source>
</reference>
<dbReference type="STRING" id="208480.SAMN02910418_02372"/>
<sequence length="334" mass="34258">MSALGSQFDLALCDLDGVAFHGQNPIPSAVTGIAAAREAGLPFVFVTNNASRTPGQVADHLSGLGVPTPPEQIMTSAMAAAYLCAKRYERGTLVLVVGGDGLREALTNEDMRLTESAADRPDVVVQGLAKDVGWAQLSEAVLAINAGAEHIATNLDSTLPTERGFEIGNGSLVAAVVNATGITPTSTGKPEPEIFLATAAKHGASAPVVIGDRLNTDIAGGVAAKLPTVHVLTGVSDARDVVLAAPHERPTYQLLDLTELTEPYEAAEVAADGRATCGDASAKVTGGRLTVGDDQVLADGVAVDRYTYRALVAAAWHAADAGESIEAPIFTVTS</sequence>
<keyword evidence="2" id="KW-1185">Reference proteome</keyword>
<dbReference type="Pfam" id="PF13242">
    <property type="entry name" value="Hydrolase_like"/>
    <property type="match status" value="1"/>
</dbReference>
<evidence type="ECO:0008006" key="3">
    <source>
        <dbReference type="Google" id="ProtNLM"/>
    </source>
</evidence>
<dbReference type="Pfam" id="PF13344">
    <property type="entry name" value="Hydrolase_6"/>
    <property type="match status" value="1"/>
</dbReference>
<dbReference type="InterPro" id="IPR023214">
    <property type="entry name" value="HAD_sf"/>
</dbReference>
<dbReference type="SUPFAM" id="SSF56784">
    <property type="entry name" value="HAD-like"/>
    <property type="match status" value="1"/>
</dbReference>
<dbReference type="NCBIfam" id="TIGR01460">
    <property type="entry name" value="HAD-SF-IIA"/>
    <property type="match status" value="1"/>
</dbReference>
<protein>
    <recommendedName>
        <fullName evidence="3">Haloacid Dehalogenase Superfamily Class (Subfamily) IIA</fullName>
    </recommendedName>
</protein>
<name>A0A1Q5Q5C0_9ACTO</name>
<dbReference type="Proteomes" id="UP000185628">
    <property type="component" value="Unassembled WGS sequence"/>
</dbReference>
<dbReference type="InterPro" id="IPR036412">
    <property type="entry name" value="HAD-like_sf"/>
</dbReference>
<comment type="caution">
    <text evidence="1">The sequence shown here is derived from an EMBL/GenBank/DDBJ whole genome shotgun (WGS) entry which is preliminary data.</text>
</comment>
<dbReference type="InterPro" id="IPR006357">
    <property type="entry name" value="HAD-SF_hydro_IIA"/>
</dbReference>
<evidence type="ECO:0000313" key="2">
    <source>
        <dbReference type="Proteomes" id="UP000185628"/>
    </source>
</evidence>
<dbReference type="GO" id="GO:0005737">
    <property type="term" value="C:cytoplasm"/>
    <property type="evidence" value="ECO:0007669"/>
    <property type="project" value="TreeGrafter"/>
</dbReference>
<gene>
    <name evidence="1" type="ORF">BSZ39_02255</name>
</gene>
<dbReference type="AlphaFoldDB" id="A0A1Q5Q5C0"/>